<dbReference type="AlphaFoldDB" id="A0A8T0W4I1"/>
<evidence type="ECO:0000256" key="1">
    <source>
        <dbReference type="SAM" id="MobiDB-lite"/>
    </source>
</evidence>
<proteinExistence type="predicted"/>
<feature type="compositionally biased region" description="Polar residues" evidence="1">
    <location>
        <begin position="166"/>
        <end position="177"/>
    </location>
</feature>
<gene>
    <name evidence="2" type="ORF">PVAP13_2KG321502</name>
</gene>
<dbReference type="Proteomes" id="UP000823388">
    <property type="component" value="Chromosome 2K"/>
</dbReference>
<evidence type="ECO:0000313" key="3">
    <source>
        <dbReference type="Proteomes" id="UP000823388"/>
    </source>
</evidence>
<dbReference type="EMBL" id="CM029039">
    <property type="protein sequence ID" value="KAG2643232.1"/>
    <property type="molecule type" value="Genomic_DNA"/>
</dbReference>
<sequence length="291" mass="32148">MRSSRRRSTLCCARVPAAERASARRRNSGRRSAHLLARCSPPLCGVRAAAPSIAGLCRCTPSTARYRRCPRRSSCRSRARPRCLLITAPDAIEHGRLGPLDFAGSSRPGYEAHIRLELEGMAPFLRSRSKHRTPKTLKKSGGIDCTRGLSREQRAISRSFKKLESSLTSSCSNGPKSSSDDLKGSGTSIKPKLLSDNEKCIMRLAKQMLKHDEIHSRLVDAEKKRCAARVAQFDMLPERVVSKTPFEEKPFGHLVQPGMTFYDTSANHMQYVSSTVVSLALFDGDYAAISL</sequence>
<comment type="caution">
    <text evidence="2">The sequence shown here is derived from an EMBL/GenBank/DDBJ whole genome shotgun (WGS) entry which is preliminary data.</text>
</comment>
<reference evidence="2" key="1">
    <citation type="submission" date="2020-05" db="EMBL/GenBank/DDBJ databases">
        <title>WGS assembly of Panicum virgatum.</title>
        <authorList>
            <person name="Lovell J.T."/>
            <person name="Jenkins J."/>
            <person name="Shu S."/>
            <person name="Juenger T.E."/>
            <person name="Schmutz J."/>
        </authorList>
    </citation>
    <scope>NUCLEOTIDE SEQUENCE</scope>
    <source>
        <strain evidence="2">AP13</strain>
    </source>
</reference>
<protein>
    <submittedName>
        <fullName evidence="2">Uncharacterized protein</fullName>
    </submittedName>
</protein>
<accession>A0A8T0W4I1</accession>
<feature type="region of interest" description="Disordered" evidence="1">
    <location>
        <begin position="166"/>
        <end position="190"/>
    </location>
</feature>
<organism evidence="2 3">
    <name type="scientific">Panicum virgatum</name>
    <name type="common">Blackwell switchgrass</name>
    <dbReference type="NCBI Taxonomy" id="38727"/>
    <lineage>
        <taxon>Eukaryota</taxon>
        <taxon>Viridiplantae</taxon>
        <taxon>Streptophyta</taxon>
        <taxon>Embryophyta</taxon>
        <taxon>Tracheophyta</taxon>
        <taxon>Spermatophyta</taxon>
        <taxon>Magnoliopsida</taxon>
        <taxon>Liliopsida</taxon>
        <taxon>Poales</taxon>
        <taxon>Poaceae</taxon>
        <taxon>PACMAD clade</taxon>
        <taxon>Panicoideae</taxon>
        <taxon>Panicodae</taxon>
        <taxon>Paniceae</taxon>
        <taxon>Panicinae</taxon>
        <taxon>Panicum</taxon>
        <taxon>Panicum sect. Hiantes</taxon>
    </lineage>
</organism>
<evidence type="ECO:0000313" key="2">
    <source>
        <dbReference type="EMBL" id="KAG2643232.1"/>
    </source>
</evidence>
<keyword evidence="3" id="KW-1185">Reference proteome</keyword>
<name>A0A8T0W4I1_PANVG</name>